<organism evidence="2 3">
    <name type="scientific">Macrostomum lignano</name>
    <dbReference type="NCBI Taxonomy" id="282301"/>
    <lineage>
        <taxon>Eukaryota</taxon>
        <taxon>Metazoa</taxon>
        <taxon>Spiralia</taxon>
        <taxon>Lophotrochozoa</taxon>
        <taxon>Platyhelminthes</taxon>
        <taxon>Rhabditophora</taxon>
        <taxon>Macrostomorpha</taxon>
        <taxon>Macrostomida</taxon>
        <taxon>Macrostomidae</taxon>
        <taxon>Macrostomum</taxon>
    </lineage>
</organism>
<protein>
    <submittedName>
        <fullName evidence="3">EF-hand domain-containing protein</fullName>
    </submittedName>
</protein>
<evidence type="ECO:0000313" key="2">
    <source>
        <dbReference type="Proteomes" id="UP000095280"/>
    </source>
</evidence>
<dbReference type="InterPro" id="IPR039470">
    <property type="entry name" value="Nuc_deoxyri_tr2"/>
</dbReference>
<feature type="region of interest" description="Disordered" evidence="1">
    <location>
        <begin position="1"/>
        <end position="28"/>
    </location>
</feature>
<name>A0A1I8F361_9PLAT</name>
<feature type="compositionally biased region" description="Acidic residues" evidence="1">
    <location>
        <begin position="81"/>
        <end position="96"/>
    </location>
</feature>
<evidence type="ECO:0000256" key="1">
    <source>
        <dbReference type="SAM" id="MobiDB-lite"/>
    </source>
</evidence>
<dbReference type="GO" id="GO:0005886">
    <property type="term" value="C:plasma membrane"/>
    <property type="evidence" value="ECO:0007669"/>
    <property type="project" value="TreeGrafter"/>
</dbReference>
<dbReference type="Proteomes" id="UP000095280">
    <property type="component" value="Unplaced"/>
</dbReference>
<accession>A0A1I8F361</accession>
<dbReference type="PANTHER" id="PTHR36300">
    <property type="entry name" value="RAW, ISOFORM A"/>
    <property type="match status" value="1"/>
</dbReference>
<reference evidence="3" key="1">
    <citation type="submission" date="2016-11" db="UniProtKB">
        <authorList>
            <consortium name="WormBaseParasite"/>
        </authorList>
    </citation>
    <scope>IDENTIFICATION</scope>
</reference>
<dbReference type="WBParaSite" id="maker-unitig_15790-snap-gene-0.2-mRNA-1">
    <property type="protein sequence ID" value="maker-unitig_15790-snap-gene-0.2-mRNA-1"/>
    <property type="gene ID" value="maker-unitig_15790-snap-gene-0.2"/>
</dbReference>
<dbReference type="AlphaFoldDB" id="A0A1I8F361"/>
<keyword evidence="2" id="KW-1185">Reference proteome</keyword>
<dbReference type="Gene3D" id="3.40.50.450">
    <property type="match status" value="1"/>
</dbReference>
<feature type="region of interest" description="Disordered" evidence="1">
    <location>
        <begin position="70"/>
        <end position="121"/>
    </location>
</feature>
<evidence type="ECO:0000313" key="3">
    <source>
        <dbReference type="WBParaSite" id="maker-unitig_15790-snap-gene-0.2-mRNA-1"/>
    </source>
</evidence>
<feature type="compositionally biased region" description="Basic and acidic residues" evidence="1">
    <location>
        <begin position="1"/>
        <end position="24"/>
    </location>
</feature>
<dbReference type="PANTHER" id="PTHR36300:SF1">
    <property type="entry name" value="RAW, ISOFORM A"/>
    <property type="match status" value="1"/>
</dbReference>
<sequence>LDEQESLKRAAEDDLSRAEAENEAARAGVSAAADILKQALQMPVGEADGERLLRRLRDLLAEAVAGLPTTAAERGDRPEDVPLDEIADADDDDEAPAAETAASADTLPEVGVPSHCKPGSLQLIPRPRQKIPTFQDKVRESAAKRTDASATLPPGAYQAYLLNRKRQQQEAEAAAAAAAAAGSRGRMRSSGRHSIATNWTARPGQTEAALWCNEFKRLPIVLELQCSDFPASLKAALRASRSRQSRTNGCGLGGGFSFELFCVLVGCLKNRRKKSRFSIGASAPAGGPSVAYRRRSSVGVGFGRWRRPSLRRGVVVVGGGAGGRPLLSDEPRCSVFLGGACNPTTWRSDTAVPFLVKERISFYNPQVDSWYPQLIDIENTAKDNASVLLFVLDPRTRGIASIVESAYLAGQGRNLVLVIPDACTTGKSRIANCRWEQESIHRSLLFLIDLVERCQIPVFDSLPAALQAVKTLVKQRQSVTKLSPDDGVSPVWDSAAPVSRTLTLLWELFRCHDTGRTGRISADAAGLILETMSGGVGGGVIGRRRNDCDSFDMSVLPEPGQAVSFADLCLLYSSESGREDWTDWLWSALAWPLAFAKRLLTGPASALSAAAPIYDVFLGGTCGRSRWRDDAAIPRLQAAGISYYNPQ</sequence>
<proteinExistence type="predicted"/>
<dbReference type="Pfam" id="PF15891">
    <property type="entry name" value="Nuc_deoxyri_tr2"/>
    <property type="match status" value="1"/>
</dbReference>